<dbReference type="OrthoDB" id="9789029at2"/>
<dbReference type="GO" id="GO:0016020">
    <property type="term" value="C:membrane"/>
    <property type="evidence" value="ECO:0007669"/>
    <property type="project" value="UniProtKB-SubCell"/>
</dbReference>
<dbReference type="EMBL" id="FQ312005">
    <property type="protein sequence ID" value="CBW26020.1"/>
    <property type="molecule type" value="Genomic_DNA"/>
</dbReference>
<evidence type="ECO:0000256" key="2">
    <source>
        <dbReference type="ARBA" id="ARBA00022692"/>
    </source>
</evidence>
<gene>
    <name evidence="6" type="ordered locus">BMS_1142</name>
</gene>
<protein>
    <submittedName>
        <fullName evidence="6">Membrane protein</fullName>
    </submittedName>
</protein>
<dbReference type="RefSeq" id="WP_014243804.1">
    <property type="nucleotide sequence ID" value="NC_016620.1"/>
</dbReference>
<comment type="subcellular location">
    <subcellularLocation>
        <location evidence="1">Membrane</location>
        <topology evidence="1">Multi-pass membrane protein</topology>
    </subcellularLocation>
</comment>
<proteinExistence type="predicted"/>
<evidence type="ECO:0000313" key="6">
    <source>
        <dbReference type="EMBL" id="CBW26020.1"/>
    </source>
</evidence>
<dbReference type="AlphaFoldDB" id="E1WYH2"/>
<dbReference type="KEGG" id="bmx:BMS_1142"/>
<dbReference type="InterPro" id="IPR007269">
    <property type="entry name" value="ICMT_MeTrfase"/>
</dbReference>
<accession>E1WYH2</accession>
<dbReference type="Proteomes" id="UP000008963">
    <property type="component" value="Chromosome"/>
</dbReference>
<organism evidence="6 7">
    <name type="scientific">Halobacteriovorax marinus (strain ATCC BAA-682 / DSM 15412 / SJ)</name>
    <name type="common">Bacteriovorax marinus</name>
    <dbReference type="NCBI Taxonomy" id="862908"/>
    <lineage>
        <taxon>Bacteria</taxon>
        <taxon>Pseudomonadati</taxon>
        <taxon>Bdellovibrionota</taxon>
        <taxon>Bacteriovoracia</taxon>
        <taxon>Bacteriovoracales</taxon>
        <taxon>Halobacteriovoraceae</taxon>
        <taxon>Halobacteriovorax</taxon>
    </lineage>
</organism>
<evidence type="ECO:0000313" key="7">
    <source>
        <dbReference type="Proteomes" id="UP000008963"/>
    </source>
</evidence>
<keyword evidence="7" id="KW-1185">Reference proteome</keyword>
<reference evidence="7" key="1">
    <citation type="journal article" date="2013" name="ISME J.">
        <title>A small predatory core genome in the divergent marine Bacteriovorax marinus SJ and the terrestrial Bdellovibrio bacteriovorus.</title>
        <authorList>
            <person name="Crossman L.C."/>
            <person name="Chen H."/>
            <person name="Cerdeno-Tarraga A.M."/>
            <person name="Brooks K."/>
            <person name="Quail M.A."/>
            <person name="Pineiro S.A."/>
            <person name="Hobley L."/>
            <person name="Sockett R.E."/>
            <person name="Bentley S.D."/>
            <person name="Parkhill J."/>
            <person name="Williams H.N."/>
            <person name="Stine O.C."/>
        </authorList>
    </citation>
    <scope>NUCLEOTIDE SEQUENCE [LARGE SCALE GENOMIC DNA]</scope>
    <source>
        <strain evidence="7">ATCC BAA-682 / DSM 15412 / SJ</strain>
    </source>
</reference>
<evidence type="ECO:0000256" key="1">
    <source>
        <dbReference type="ARBA" id="ARBA00004141"/>
    </source>
</evidence>
<keyword evidence="3 5" id="KW-1133">Transmembrane helix</keyword>
<sequence length="117" mass="12834">MATVAYLSSGLPLLYLSAPLGMETRLHSLIANLFTIVGFLIVTLATIDLGTKLGVSPAKRGEKITKGLYRFVSHPMYLGYAIAQVGWLVLNTSNIYLYLLSMSLFLIRIKAENKVLA</sequence>
<evidence type="ECO:0000256" key="3">
    <source>
        <dbReference type="ARBA" id="ARBA00022989"/>
    </source>
</evidence>
<feature type="transmembrane region" description="Helical" evidence="5">
    <location>
        <begin position="29"/>
        <end position="47"/>
    </location>
</feature>
<dbReference type="HOGENOM" id="CLU_2081539_0_0_7"/>
<keyword evidence="4 5" id="KW-0472">Membrane</keyword>
<keyword evidence="2 5" id="KW-0812">Transmembrane</keyword>
<evidence type="ECO:0000256" key="5">
    <source>
        <dbReference type="SAM" id="Phobius"/>
    </source>
</evidence>
<dbReference type="GO" id="GO:0004671">
    <property type="term" value="F:protein C-terminal S-isoprenylcysteine carboxyl O-methyltransferase activity"/>
    <property type="evidence" value="ECO:0007669"/>
    <property type="project" value="InterPro"/>
</dbReference>
<dbReference type="Pfam" id="PF04140">
    <property type="entry name" value="ICMT"/>
    <property type="match status" value="1"/>
</dbReference>
<name>E1WYH2_HALMS</name>
<feature type="transmembrane region" description="Helical" evidence="5">
    <location>
        <begin position="95"/>
        <end position="111"/>
    </location>
</feature>
<dbReference type="STRING" id="862908.BMS_1142"/>
<dbReference type="eggNOG" id="COG2020">
    <property type="taxonomic scope" value="Bacteria"/>
</dbReference>
<dbReference type="Gene3D" id="1.20.120.1630">
    <property type="match status" value="1"/>
</dbReference>
<evidence type="ECO:0000256" key="4">
    <source>
        <dbReference type="ARBA" id="ARBA00023136"/>
    </source>
</evidence>